<dbReference type="InterPro" id="IPR058248">
    <property type="entry name" value="Lxx211020-like"/>
</dbReference>
<dbReference type="EMBL" id="QTSU01000001">
    <property type="protein sequence ID" value="RDZ28930.1"/>
    <property type="molecule type" value="Genomic_DNA"/>
</dbReference>
<feature type="signal peptide" evidence="1">
    <location>
        <begin position="1"/>
        <end position="21"/>
    </location>
</feature>
<organism evidence="2 3">
    <name type="scientific">Lysobacter silvisoli</name>
    <dbReference type="NCBI Taxonomy" id="2293254"/>
    <lineage>
        <taxon>Bacteria</taxon>
        <taxon>Pseudomonadati</taxon>
        <taxon>Pseudomonadota</taxon>
        <taxon>Gammaproteobacteria</taxon>
        <taxon>Lysobacterales</taxon>
        <taxon>Lysobacteraceae</taxon>
        <taxon>Lysobacter</taxon>
    </lineage>
</organism>
<dbReference type="Proteomes" id="UP000264492">
    <property type="component" value="Unassembled WGS sequence"/>
</dbReference>
<dbReference type="PANTHER" id="PTHR36302">
    <property type="entry name" value="BLR7088 PROTEIN"/>
    <property type="match status" value="1"/>
</dbReference>
<dbReference type="OrthoDB" id="9796962at2"/>
<evidence type="ECO:0000313" key="2">
    <source>
        <dbReference type="EMBL" id="RDZ28930.1"/>
    </source>
</evidence>
<comment type="caution">
    <text evidence="2">The sequence shown here is derived from an EMBL/GenBank/DDBJ whole genome shotgun (WGS) entry which is preliminary data.</text>
</comment>
<evidence type="ECO:0000313" key="3">
    <source>
        <dbReference type="Proteomes" id="UP000264492"/>
    </source>
</evidence>
<sequence>MLVFALIALAFLAACSRAPQATVGDIAIERPWVRAMAPGAPAAGGFAALTNTGDRPDRLVSASTPDAQRVEIHEMRMDQDVMRMRQLADGLPLPTGTRVELKPGSYHLMLVSPKRRFMQGERVTIELRFERAGKHQVVFPVKPMLNEDGGDDHH</sequence>
<dbReference type="Gene3D" id="2.60.40.1890">
    <property type="entry name" value="PCu(A)C copper chaperone"/>
    <property type="match status" value="1"/>
</dbReference>
<keyword evidence="1" id="KW-0732">Signal</keyword>
<accession>A0A371K4Y9</accession>
<protein>
    <submittedName>
        <fullName evidence="2">Copper chaperone PCu(A)C</fullName>
    </submittedName>
</protein>
<proteinExistence type="predicted"/>
<dbReference type="AlphaFoldDB" id="A0A371K4Y9"/>
<dbReference type="InterPro" id="IPR007410">
    <property type="entry name" value="LpqE-like"/>
</dbReference>
<reference evidence="2 3" key="1">
    <citation type="submission" date="2018-08" db="EMBL/GenBank/DDBJ databases">
        <title>Lysobacter sp. zong2l5, whole genome shotgun sequence.</title>
        <authorList>
            <person name="Zhang X."/>
            <person name="Feng G."/>
            <person name="Zhu H."/>
        </authorList>
    </citation>
    <scope>NUCLEOTIDE SEQUENCE [LARGE SCALE GENOMIC DNA]</scope>
    <source>
        <strain evidence="3">zong2l5</strain>
    </source>
</reference>
<keyword evidence="3" id="KW-1185">Reference proteome</keyword>
<feature type="chain" id="PRO_5016621258" evidence="1">
    <location>
        <begin position="22"/>
        <end position="154"/>
    </location>
</feature>
<name>A0A371K4Y9_9GAMM</name>
<evidence type="ECO:0000256" key="1">
    <source>
        <dbReference type="SAM" id="SignalP"/>
    </source>
</evidence>
<gene>
    <name evidence="2" type="ORF">DX914_07460</name>
</gene>
<dbReference type="SUPFAM" id="SSF110087">
    <property type="entry name" value="DR1885-like metal-binding protein"/>
    <property type="match status" value="1"/>
</dbReference>
<dbReference type="InterPro" id="IPR036182">
    <property type="entry name" value="PCuAC_sf"/>
</dbReference>
<dbReference type="Pfam" id="PF04314">
    <property type="entry name" value="PCuAC"/>
    <property type="match status" value="1"/>
</dbReference>
<dbReference type="PANTHER" id="PTHR36302:SF1">
    <property type="entry name" value="COPPER CHAPERONE PCU(A)C"/>
    <property type="match status" value="1"/>
</dbReference>